<organism evidence="9">
    <name type="scientific">Glycine soja</name>
    <name type="common">Wild soybean</name>
    <dbReference type="NCBI Taxonomy" id="3848"/>
    <lineage>
        <taxon>Eukaryota</taxon>
        <taxon>Viridiplantae</taxon>
        <taxon>Streptophyta</taxon>
        <taxon>Embryophyta</taxon>
        <taxon>Tracheophyta</taxon>
        <taxon>Spermatophyta</taxon>
        <taxon>Magnoliopsida</taxon>
        <taxon>eudicotyledons</taxon>
        <taxon>Gunneridae</taxon>
        <taxon>Pentapetalae</taxon>
        <taxon>rosids</taxon>
        <taxon>fabids</taxon>
        <taxon>Fabales</taxon>
        <taxon>Fabaceae</taxon>
        <taxon>Papilionoideae</taxon>
        <taxon>50 kb inversion clade</taxon>
        <taxon>NPAAA clade</taxon>
        <taxon>indigoferoid/millettioid clade</taxon>
        <taxon>Phaseoleae</taxon>
        <taxon>Glycine</taxon>
        <taxon>Glycine subgen. Soja</taxon>
    </lineage>
</organism>
<evidence type="ECO:0000256" key="3">
    <source>
        <dbReference type="ARBA" id="ARBA00022490"/>
    </source>
</evidence>
<evidence type="ECO:0000313" key="9">
    <source>
        <dbReference type="EMBL" id="KHN41499.1"/>
    </source>
</evidence>
<evidence type="ECO:0000256" key="2">
    <source>
        <dbReference type="ARBA" id="ARBA00009374"/>
    </source>
</evidence>
<feature type="region of interest" description="Disordered" evidence="7">
    <location>
        <begin position="30"/>
        <end position="50"/>
    </location>
</feature>
<dbReference type="PANTHER" id="PTHR33059">
    <property type="entry name" value="FCS-LIKE ZINC FINGER 5"/>
    <property type="match status" value="1"/>
</dbReference>
<sequence>MLLGKRPRPPMKRTTSMSEMTLDLNTAAAADAAANQQRSGVGPGAAADQTTRMLATPKILRRHSSDFGDTPPFLRACSLCKRCLVPGHDIYMYRGDNAFCSLECRQQQMNQDERKEKFVMASKKKVLRRLGLKSPSPPPPRVKQPWWRCRCETQTKHVKNMFI</sequence>
<name>A0A0B2SB18_GLYSO</name>
<evidence type="ECO:0000256" key="4">
    <source>
        <dbReference type="ARBA" id="ARBA00022723"/>
    </source>
</evidence>
<dbReference type="Proteomes" id="UP000053555">
    <property type="component" value="Unassembled WGS sequence"/>
</dbReference>
<keyword evidence="4" id="KW-0479">Metal-binding</keyword>
<protein>
    <recommendedName>
        <fullName evidence="8">FLZ-type domain-containing protein</fullName>
    </recommendedName>
</protein>
<dbReference type="GO" id="GO:0008270">
    <property type="term" value="F:zinc ion binding"/>
    <property type="evidence" value="ECO:0007669"/>
    <property type="project" value="UniProtKB-KW"/>
</dbReference>
<proteinExistence type="inferred from homology"/>
<gene>
    <name evidence="9" type="ORF">glysoja_039200</name>
</gene>
<keyword evidence="3" id="KW-0963">Cytoplasm</keyword>
<keyword evidence="5" id="KW-0863">Zinc-finger</keyword>
<evidence type="ECO:0000259" key="8">
    <source>
        <dbReference type="PROSITE" id="PS51795"/>
    </source>
</evidence>
<accession>A0A0B2SB18</accession>
<evidence type="ECO:0000256" key="5">
    <source>
        <dbReference type="ARBA" id="ARBA00022771"/>
    </source>
</evidence>
<dbReference type="Pfam" id="PF04570">
    <property type="entry name" value="zf-FLZ"/>
    <property type="match status" value="1"/>
</dbReference>
<keyword evidence="5" id="KW-0862">Zinc</keyword>
<reference evidence="9" key="1">
    <citation type="submission" date="2014-07" db="EMBL/GenBank/DDBJ databases">
        <title>Identification of a novel salt tolerance gene in wild soybean by whole-genome sequencing.</title>
        <authorList>
            <person name="Lam H.-M."/>
            <person name="Qi X."/>
            <person name="Li M.-W."/>
            <person name="Liu X."/>
            <person name="Xie M."/>
            <person name="Ni M."/>
            <person name="Xu X."/>
        </authorList>
    </citation>
    <scope>NUCLEOTIDE SEQUENCE [LARGE SCALE GENOMIC DNA]</scope>
    <source>
        <tissue evidence="9">Root</tissue>
    </source>
</reference>
<evidence type="ECO:0000256" key="6">
    <source>
        <dbReference type="PROSITE-ProRule" id="PRU01131"/>
    </source>
</evidence>
<evidence type="ECO:0000256" key="1">
    <source>
        <dbReference type="ARBA" id="ARBA00004496"/>
    </source>
</evidence>
<dbReference type="PANTHER" id="PTHR33059:SF4">
    <property type="entry name" value="FCS-LIKE ZINC FINGER 5"/>
    <property type="match status" value="1"/>
</dbReference>
<comment type="subcellular location">
    <subcellularLocation>
        <location evidence="1">Cytoplasm</location>
    </subcellularLocation>
</comment>
<feature type="domain" description="FLZ-type" evidence="8">
    <location>
        <begin position="72"/>
        <end position="116"/>
    </location>
</feature>
<dbReference type="PROSITE" id="PS51795">
    <property type="entry name" value="ZF_FLZ"/>
    <property type="match status" value="1"/>
</dbReference>
<feature type="zinc finger region" description="FLZ-type" evidence="6">
    <location>
        <begin position="72"/>
        <end position="116"/>
    </location>
</feature>
<dbReference type="GO" id="GO:0005737">
    <property type="term" value="C:cytoplasm"/>
    <property type="evidence" value="ECO:0007669"/>
    <property type="project" value="UniProtKB-SubCell"/>
</dbReference>
<dbReference type="EMBL" id="KN645051">
    <property type="protein sequence ID" value="KHN41499.1"/>
    <property type="molecule type" value="Genomic_DNA"/>
</dbReference>
<evidence type="ECO:0000256" key="7">
    <source>
        <dbReference type="SAM" id="MobiDB-lite"/>
    </source>
</evidence>
<comment type="similarity">
    <text evidence="2">Belongs to the FLZ family.</text>
</comment>
<dbReference type="AlphaFoldDB" id="A0A0B2SB18"/>
<dbReference type="InterPro" id="IPR007650">
    <property type="entry name" value="Zf-FLZ_dom"/>
</dbReference>